<dbReference type="PROSITE" id="PS50102">
    <property type="entry name" value="RRM"/>
    <property type="match status" value="1"/>
</dbReference>
<proteinExistence type="predicted"/>
<dbReference type="PANTHER" id="PTHR13288:SF8">
    <property type="entry name" value="SPLICING FACTOR 45"/>
    <property type="match status" value="1"/>
</dbReference>
<evidence type="ECO:0000256" key="2">
    <source>
        <dbReference type="PROSITE-ProRule" id="PRU00176"/>
    </source>
</evidence>
<evidence type="ECO:0000256" key="1">
    <source>
        <dbReference type="PIRNR" id="PIRNR031066"/>
    </source>
</evidence>
<dbReference type="InterPro" id="IPR000504">
    <property type="entry name" value="RRM_dom"/>
</dbReference>
<organism evidence="6 7">
    <name type="scientific">Coccomyxa subellipsoidea</name>
    <dbReference type="NCBI Taxonomy" id="248742"/>
    <lineage>
        <taxon>Eukaryota</taxon>
        <taxon>Viridiplantae</taxon>
        <taxon>Chlorophyta</taxon>
        <taxon>core chlorophytes</taxon>
        <taxon>Trebouxiophyceae</taxon>
        <taxon>Trebouxiophyceae incertae sedis</taxon>
        <taxon>Coccomyxaceae</taxon>
        <taxon>Coccomyxa</taxon>
    </lineage>
</organism>
<dbReference type="Proteomes" id="UP001491310">
    <property type="component" value="Unassembled WGS sequence"/>
</dbReference>
<feature type="region of interest" description="Disordered" evidence="3">
    <location>
        <begin position="1"/>
        <end position="38"/>
    </location>
</feature>
<evidence type="ECO:0000313" key="7">
    <source>
        <dbReference type="Proteomes" id="UP001491310"/>
    </source>
</evidence>
<evidence type="ECO:0000313" key="6">
    <source>
        <dbReference type="EMBL" id="KAK9904336.1"/>
    </source>
</evidence>
<comment type="caution">
    <text evidence="6">The sequence shown here is derived from an EMBL/GenBank/DDBJ whole genome shotgun (WGS) entry which is preliminary data.</text>
</comment>
<dbReference type="SUPFAM" id="SSF54928">
    <property type="entry name" value="RNA-binding domain, RBD"/>
    <property type="match status" value="1"/>
</dbReference>
<feature type="domain" description="G-patch" evidence="5">
    <location>
        <begin position="116"/>
        <end position="162"/>
    </location>
</feature>
<keyword evidence="1" id="KW-0508">mRNA splicing</keyword>
<dbReference type="Pfam" id="PF00076">
    <property type="entry name" value="RRM_1"/>
    <property type="match status" value="1"/>
</dbReference>
<evidence type="ECO:0000259" key="5">
    <source>
        <dbReference type="PROSITE" id="PS50174"/>
    </source>
</evidence>
<protein>
    <recommendedName>
        <fullName evidence="8">G-patch domain-containing protein</fullName>
    </recommendedName>
</protein>
<evidence type="ECO:0008006" key="8">
    <source>
        <dbReference type="Google" id="ProtNLM"/>
    </source>
</evidence>
<dbReference type="PIRSF" id="PIRSF031066">
    <property type="entry name" value="Splicing_factor_SPF45"/>
    <property type="match status" value="1"/>
</dbReference>
<dbReference type="InterPro" id="IPR000467">
    <property type="entry name" value="G_patch_dom"/>
</dbReference>
<dbReference type="PANTHER" id="PTHR13288">
    <property type="entry name" value="SPLICING FACTOR 45 SPF45"/>
    <property type="match status" value="1"/>
</dbReference>
<keyword evidence="1" id="KW-0507">mRNA processing</keyword>
<dbReference type="EMBL" id="JALJOT010000013">
    <property type="protein sequence ID" value="KAK9904336.1"/>
    <property type="molecule type" value="Genomic_DNA"/>
</dbReference>
<accession>A0ABR2YFS9</accession>
<dbReference type="InterPro" id="IPR034653">
    <property type="entry name" value="SPF45_RRM"/>
</dbReference>
<evidence type="ECO:0000256" key="3">
    <source>
        <dbReference type="SAM" id="MobiDB-lite"/>
    </source>
</evidence>
<evidence type="ECO:0000259" key="4">
    <source>
        <dbReference type="PROSITE" id="PS50102"/>
    </source>
</evidence>
<dbReference type="InterPro" id="IPR035979">
    <property type="entry name" value="RBD_domain_sf"/>
</dbReference>
<reference evidence="6 7" key="1">
    <citation type="journal article" date="2024" name="Nat. Commun.">
        <title>Phylogenomics reveals the evolutionary origins of lichenization in chlorophyte algae.</title>
        <authorList>
            <person name="Puginier C."/>
            <person name="Libourel C."/>
            <person name="Otte J."/>
            <person name="Skaloud P."/>
            <person name="Haon M."/>
            <person name="Grisel S."/>
            <person name="Petersen M."/>
            <person name="Berrin J.G."/>
            <person name="Delaux P.M."/>
            <person name="Dal Grande F."/>
            <person name="Keller J."/>
        </authorList>
    </citation>
    <scope>NUCLEOTIDE SEQUENCE [LARGE SCALE GENOMIC DNA]</scope>
    <source>
        <strain evidence="6 7">SAG 216-7</strain>
    </source>
</reference>
<dbReference type="SMART" id="SM00443">
    <property type="entry name" value="G_patch"/>
    <property type="match status" value="1"/>
</dbReference>
<dbReference type="InterPro" id="IPR012677">
    <property type="entry name" value="Nucleotide-bd_a/b_plait_sf"/>
</dbReference>
<name>A0ABR2YFS9_9CHLO</name>
<keyword evidence="1 2" id="KW-0694">RNA-binding</keyword>
<feature type="domain" description="RRM" evidence="4">
    <location>
        <begin position="184"/>
        <end position="270"/>
    </location>
</feature>
<dbReference type="InterPro" id="IPR040052">
    <property type="entry name" value="RBM17"/>
</dbReference>
<keyword evidence="7" id="KW-1185">Reference proteome</keyword>
<dbReference type="CDD" id="cd12647">
    <property type="entry name" value="RRM_UHM_SPF45"/>
    <property type="match status" value="1"/>
</dbReference>
<dbReference type="PROSITE" id="PS50174">
    <property type="entry name" value="G_PATCH"/>
    <property type="match status" value="1"/>
</dbReference>
<gene>
    <name evidence="6" type="ORF">WJX75_009485</name>
</gene>
<dbReference type="Gene3D" id="3.30.70.330">
    <property type="match status" value="1"/>
</dbReference>
<dbReference type="Pfam" id="PF01585">
    <property type="entry name" value="G-patch"/>
    <property type="match status" value="1"/>
</dbReference>
<dbReference type="InterPro" id="IPR003954">
    <property type="entry name" value="RRM_euk-type"/>
</dbReference>
<feature type="compositionally biased region" description="Basic and acidic residues" evidence="3">
    <location>
        <begin position="25"/>
        <end position="38"/>
    </location>
</feature>
<dbReference type="SMART" id="SM00361">
    <property type="entry name" value="RRM_1"/>
    <property type="match status" value="1"/>
</dbReference>
<sequence>MFGDRGQGASSSSVVVVREDADEYDPGRPNDYEEVRKSREVQRKEAELEVGRQERLRLEALRQEQVEVERGQNAPASDGGGVQINLNISGEEAFLQRARISNRAGTAGVTSADSKGLSFAERMMEKMGWKEGQGLGKSKQGIVTPLIAQKTDSRSGVIVNASSSGAHQDKRPRVGTSFQGSPSRVVLLRNMVGPGEVDEELEDEIGVECSKFGNVQSVLIFEVTEPGFPAEQAVRIFVEFAKEEEATKAVVDLGGRFFGGRTVQATFFDVGKYERKDLAPSAEELSAFG</sequence>